<accession>A0A0M1P581</accession>
<dbReference type="RefSeq" id="WP_054402593.1">
    <property type="nucleotide sequence ID" value="NZ_LIUT01000001.1"/>
</dbReference>
<dbReference type="EMBL" id="LIUT01000001">
    <property type="protein sequence ID" value="KOR89557.1"/>
    <property type="molecule type" value="Genomic_DNA"/>
</dbReference>
<comment type="caution">
    <text evidence="2">The sequence shown here is derived from an EMBL/GenBank/DDBJ whole genome shotgun (WGS) entry which is preliminary data.</text>
</comment>
<proteinExistence type="predicted"/>
<evidence type="ECO:0000313" key="2">
    <source>
        <dbReference type="EMBL" id="KOR89557.1"/>
    </source>
</evidence>
<keyword evidence="1" id="KW-0472">Membrane</keyword>
<feature type="transmembrane region" description="Helical" evidence="1">
    <location>
        <begin position="52"/>
        <end position="74"/>
    </location>
</feature>
<evidence type="ECO:0000256" key="1">
    <source>
        <dbReference type="SAM" id="Phobius"/>
    </source>
</evidence>
<name>A0A0M1P581_9BACL</name>
<dbReference type="AlphaFoldDB" id="A0A0M1P581"/>
<dbReference type="Proteomes" id="UP000036932">
    <property type="component" value="Unassembled WGS sequence"/>
</dbReference>
<evidence type="ECO:0008006" key="4">
    <source>
        <dbReference type="Google" id="ProtNLM"/>
    </source>
</evidence>
<dbReference type="PATRIC" id="fig|1705565.3.peg.4129"/>
<protein>
    <recommendedName>
        <fullName evidence="4">DUF4367 domain-containing protein</fullName>
    </recommendedName>
</protein>
<keyword evidence="1" id="KW-1133">Transmembrane helix</keyword>
<reference evidence="3" key="1">
    <citation type="submission" date="2015-08" db="EMBL/GenBank/DDBJ databases">
        <title>Genome sequencing project for genomic taxonomy and phylogenomics of Bacillus-like bacteria.</title>
        <authorList>
            <person name="Liu B."/>
            <person name="Wang J."/>
            <person name="Zhu Y."/>
            <person name="Liu G."/>
            <person name="Chen Q."/>
            <person name="Chen Z."/>
            <person name="Lan J."/>
            <person name="Che J."/>
            <person name="Ge C."/>
            <person name="Shi H."/>
            <person name="Pan Z."/>
            <person name="Liu X."/>
        </authorList>
    </citation>
    <scope>NUCLEOTIDE SEQUENCE [LARGE SCALE GENOMIC DNA]</scope>
    <source>
        <strain evidence="3">FJAT-22460</strain>
    </source>
</reference>
<keyword evidence="3" id="KW-1185">Reference proteome</keyword>
<sequence>MNNDSKVNELIQGMKEVRIGEVDVSGKVMQQVRNYQYRNKVPQQRRSYGVKLIWTLAGALLLITTATVSAATYFNVNWNGVSVKIEPPDTTVDAFLDHSQQPYTQQLETALANAEEVWKKVTTEEAALHYSFLPLKAADPEYSLETSYGVVPQERDYRVKSADEWWLGGLYEIYSWKGHVIVVRQNLDGEMTRTLQDPHATMSLTFNEGPWESIDMTGDSLAMYLPGQLENLLVVKHATVDRKVVTLELRADIAKEQLVRLAELYVNTD</sequence>
<gene>
    <name evidence="2" type="ORF">AM231_10670</name>
</gene>
<evidence type="ECO:0000313" key="3">
    <source>
        <dbReference type="Proteomes" id="UP000036932"/>
    </source>
</evidence>
<dbReference type="OrthoDB" id="2590065at2"/>
<keyword evidence="1" id="KW-0812">Transmembrane</keyword>
<organism evidence="2 3">
    <name type="scientific">Paenibacillus solani</name>
    <dbReference type="NCBI Taxonomy" id="1705565"/>
    <lineage>
        <taxon>Bacteria</taxon>
        <taxon>Bacillati</taxon>
        <taxon>Bacillota</taxon>
        <taxon>Bacilli</taxon>
        <taxon>Bacillales</taxon>
        <taxon>Paenibacillaceae</taxon>
        <taxon>Paenibacillus</taxon>
    </lineage>
</organism>